<dbReference type="GO" id="GO:0006750">
    <property type="term" value="P:glutathione biosynthetic process"/>
    <property type="evidence" value="ECO:0007669"/>
    <property type="project" value="InterPro"/>
</dbReference>
<evidence type="ECO:0000256" key="5">
    <source>
        <dbReference type="ARBA" id="ARBA00048819"/>
    </source>
</evidence>
<keyword evidence="4" id="KW-0067">ATP-binding</keyword>
<evidence type="ECO:0000313" key="7">
    <source>
        <dbReference type="Proteomes" id="UP000589521"/>
    </source>
</evidence>
<dbReference type="RefSeq" id="WP_179924519.1">
    <property type="nucleotide sequence ID" value="NZ_JACBXX010000028.1"/>
</dbReference>
<reference evidence="6 7" key="1">
    <citation type="submission" date="2020-07" db="EMBL/GenBank/DDBJ databases">
        <title>MOT database genomes.</title>
        <authorList>
            <person name="Joseph S."/>
            <person name="Aduse-Opoku J."/>
            <person name="Hashim A."/>
            <person name="Wade W."/>
            <person name="Curtis M."/>
        </authorList>
    </citation>
    <scope>NUCLEOTIDE SEQUENCE [LARGE SCALE GENOMIC DNA]</scope>
    <source>
        <strain evidence="6 7">STR</strain>
    </source>
</reference>
<dbReference type="GO" id="GO:0004357">
    <property type="term" value="F:glutamate-cysteine ligase activity"/>
    <property type="evidence" value="ECO:0007669"/>
    <property type="project" value="InterPro"/>
</dbReference>
<organism evidence="6 7">
    <name type="scientific">Streptococcus danieliae</name>
    <dbReference type="NCBI Taxonomy" id="747656"/>
    <lineage>
        <taxon>Bacteria</taxon>
        <taxon>Bacillati</taxon>
        <taxon>Bacillota</taxon>
        <taxon>Bacilli</taxon>
        <taxon>Lactobacillales</taxon>
        <taxon>Streptococcaceae</taxon>
        <taxon>Streptococcus</taxon>
    </lineage>
</organism>
<dbReference type="InterPro" id="IPR006336">
    <property type="entry name" value="GCS2"/>
</dbReference>
<name>A0A7Z0M4S0_9STRE</name>
<dbReference type="InterPro" id="IPR014746">
    <property type="entry name" value="Gln_synth/guanido_kin_cat_dom"/>
</dbReference>
<dbReference type="Pfam" id="PF04107">
    <property type="entry name" value="GCS2"/>
    <property type="match status" value="1"/>
</dbReference>
<evidence type="ECO:0000256" key="4">
    <source>
        <dbReference type="ARBA" id="ARBA00022840"/>
    </source>
</evidence>
<evidence type="ECO:0000256" key="1">
    <source>
        <dbReference type="ARBA" id="ARBA00012220"/>
    </source>
</evidence>
<dbReference type="GO" id="GO:0005524">
    <property type="term" value="F:ATP binding"/>
    <property type="evidence" value="ECO:0007669"/>
    <property type="project" value="UniProtKB-KW"/>
</dbReference>
<proteinExistence type="predicted"/>
<dbReference type="InterPro" id="IPR035434">
    <property type="entry name" value="GCL_bact_plant"/>
</dbReference>
<dbReference type="EC" id="6.3.2.2" evidence="1"/>
<dbReference type="PANTHER" id="PTHR34378:SF1">
    <property type="entry name" value="GLUTAMATE--CYSTEINE LIGASE, CHLOROPLASTIC"/>
    <property type="match status" value="1"/>
</dbReference>
<keyword evidence="3" id="KW-0547">Nucleotide-binding</keyword>
<evidence type="ECO:0000256" key="2">
    <source>
        <dbReference type="ARBA" id="ARBA00022598"/>
    </source>
</evidence>
<protein>
    <recommendedName>
        <fullName evidence="1">glutamate--cysteine ligase</fullName>
        <ecNumber evidence="1">6.3.2.2</ecNumber>
    </recommendedName>
</protein>
<dbReference type="AlphaFoldDB" id="A0A7Z0M4S0"/>
<dbReference type="Gene3D" id="3.30.590.20">
    <property type="match status" value="1"/>
</dbReference>
<keyword evidence="2" id="KW-0436">Ligase</keyword>
<sequence>MKQFFQENYLAKLKENPELCIGIELEFPIVHLQGQATNREVSLALLDHLVQTLNFKVVGLDRHYQPIEIRAENGDVILFEVSYNTLEFAFAKAETVFQVADRFQVYLDTIQNFLLSKDHQLLGLGINPNWKVNDNRPVTTGRYQMLMDYLALGANHEQLHAYPDYAAYICGSQVQFDVSRSQFLRVLNAFNKIEAAKAYLFANSSFEPLENYALARDYLWEASMHGLIPENVGLYPDDFTTEQAFMDYQSRSSLFYIQRKGEYYYFEPIPLGSYLEQEEIQAYDLSGQLVRLQPEVADLQHHRSYHYQELTKRGTLEFRSICTQPLEATFAPAAFHLGLLTNLDALETLLDGHSFFTTYGRDYAQLRQQFSKSLLGQKEKEAMELFAQQLVSCAKEGLLQRGLREEIYLESLENKKIKIFLKK</sequence>
<dbReference type="SUPFAM" id="SSF55931">
    <property type="entry name" value="Glutamine synthetase/guanido kinase"/>
    <property type="match status" value="1"/>
</dbReference>
<dbReference type="Proteomes" id="UP000589521">
    <property type="component" value="Unassembled WGS sequence"/>
</dbReference>
<comment type="catalytic activity">
    <reaction evidence="5">
        <text>L-cysteine + L-glutamate + ATP = gamma-L-glutamyl-L-cysteine + ADP + phosphate + H(+)</text>
        <dbReference type="Rhea" id="RHEA:13285"/>
        <dbReference type="ChEBI" id="CHEBI:15378"/>
        <dbReference type="ChEBI" id="CHEBI:29985"/>
        <dbReference type="ChEBI" id="CHEBI:30616"/>
        <dbReference type="ChEBI" id="CHEBI:35235"/>
        <dbReference type="ChEBI" id="CHEBI:43474"/>
        <dbReference type="ChEBI" id="CHEBI:58173"/>
        <dbReference type="ChEBI" id="CHEBI:456216"/>
        <dbReference type="EC" id="6.3.2.2"/>
    </reaction>
</comment>
<dbReference type="PANTHER" id="PTHR34378">
    <property type="entry name" value="GLUTAMATE--CYSTEINE LIGASE, CHLOROPLASTIC"/>
    <property type="match status" value="1"/>
</dbReference>
<gene>
    <name evidence="6" type="ORF">HZY94_00575</name>
</gene>
<evidence type="ECO:0000256" key="3">
    <source>
        <dbReference type="ARBA" id="ARBA00022741"/>
    </source>
</evidence>
<accession>A0A7Z0M4S0</accession>
<comment type="caution">
    <text evidence="6">The sequence shown here is derived from an EMBL/GenBank/DDBJ whole genome shotgun (WGS) entry which is preliminary data.</text>
</comment>
<dbReference type="EMBL" id="JACBXX010000028">
    <property type="protein sequence ID" value="NYS95711.1"/>
    <property type="molecule type" value="Genomic_DNA"/>
</dbReference>
<evidence type="ECO:0000313" key="6">
    <source>
        <dbReference type="EMBL" id="NYS95711.1"/>
    </source>
</evidence>